<sequence length="143" mass="15398">MKIKKFYLVTFVTLFATSISFAAFATQDDKEKGQEKQAEKVKEIVADKTTHDFGAISEDGGNVSTTFILTNQTDSAIVITNVSASCGCTTPSWTKTPIAPGKTGEVTATYNPKNRPGPFHKSITITTTGTPEKLTLFIKGTVE</sequence>
<gene>
    <name evidence="2" type="ORF">EZS26_000057</name>
</gene>
<dbReference type="PANTHER" id="PTHR37833">
    <property type="entry name" value="LIPOPROTEIN-RELATED"/>
    <property type="match status" value="1"/>
</dbReference>
<dbReference type="PANTHER" id="PTHR37833:SF1">
    <property type="entry name" value="SIGNAL PEPTIDE PROTEIN"/>
    <property type="match status" value="1"/>
</dbReference>
<dbReference type="InterPro" id="IPR011467">
    <property type="entry name" value="DUF1573"/>
</dbReference>
<proteinExistence type="predicted"/>
<name>A0A5M8P5H4_9BACT</name>
<dbReference type="InterPro" id="IPR013783">
    <property type="entry name" value="Ig-like_fold"/>
</dbReference>
<evidence type="ECO:0000256" key="1">
    <source>
        <dbReference type="SAM" id="SignalP"/>
    </source>
</evidence>
<feature type="signal peptide" evidence="1">
    <location>
        <begin position="1"/>
        <end position="22"/>
    </location>
</feature>
<comment type="caution">
    <text evidence="2">The sequence shown here is derived from an EMBL/GenBank/DDBJ whole genome shotgun (WGS) entry which is preliminary data.</text>
</comment>
<dbReference type="Gene3D" id="2.60.40.10">
    <property type="entry name" value="Immunoglobulins"/>
    <property type="match status" value="1"/>
</dbReference>
<evidence type="ECO:0000313" key="3">
    <source>
        <dbReference type="Proteomes" id="UP000324575"/>
    </source>
</evidence>
<dbReference type="EMBL" id="SNRX01000001">
    <property type="protein sequence ID" value="KAA6303506.1"/>
    <property type="molecule type" value="Genomic_DNA"/>
</dbReference>
<organism evidence="2 3">
    <name type="scientific">Candidatus Ordinivivax streblomastigis</name>
    <dbReference type="NCBI Taxonomy" id="2540710"/>
    <lineage>
        <taxon>Bacteria</taxon>
        <taxon>Pseudomonadati</taxon>
        <taxon>Bacteroidota</taxon>
        <taxon>Bacteroidia</taxon>
        <taxon>Bacteroidales</taxon>
        <taxon>Candidatus Ordinivivax</taxon>
    </lineage>
</organism>
<dbReference type="Proteomes" id="UP000324575">
    <property type="component" value="Unassembled WGS sequence"/>
</dbReference>
<reference evidence="2 3" key="1">
    <citation type="submission" date="2019-03" db="EMBL/GenBank/DDBJ databases">
        <title>Single cell metagenomics reveals metabolic interactions within the superorganism composed of flagellate Streblomastix strix and complex community of Bacteroidetes bacteria on its surface.</title>
        <authorList>
            <person name="Treitli S.C."/>
            <person name="Kolisko M."/>
            <person name="Husnik F."/>
            <person name="Keeling P."/>
            <person name="Hampl V."/>
        </authorList>
    </citation>
    <scope>NUCLEOTIDE SEQUENCE [LARGE SCALE GENOMIC DNA]</scope>
    <source>
        <strain evidence="2">St1</strain>
    </source>
</reference>
<accession>A0A5M8P5H4</accession>
<dbReference type="Pfam" id="PF07610">
    <property type="entry name" value="DUF1573"/>
    <property type="match status" value="1"/>
</dbReference>
<dbReference type="AlphaFoldDB" id="A0A5M8P5H4"/>
<protein>
    <recommendedName>
        <fullName evidence="4">DUF1573 domain-containing protein</fullName>
    </recommendedName>
</protein>
<evidence type="ECO:0000313" key="2">
    <source>
        <dbReference type="EMBL" id="KAA6303506.1"/>
    </source>
</evidence>
<keyword evidence="1" id="KW-0732">Signal</keyword>
<evidence type="ECO:0008006" key="4">
    <source>
        <dbReference type="Google" id="ProtNLM"/>
    </source>
</evidence>
<feature type="chain" id="PRO_5024412926" description="DUF1573 domain-containing protein" evidence="1">
    <location>
        <begin position="23"/>
        <end position="143"/>
    </location>
</feature>